<accession>A0A1H3P133</accession>
<dbReference type="RefSeq" id="WP_091160561.1">
    <property type="nucleotide sequence ID" value="NZ_FNOT01000014.1"/>
</dbReference>
<proteinExistence type="predicted"/>
<dbReference type="Proteomes" id="UP000198921">
    <property type="component" value="Unassembled WGS sequence"/>
</dbReference>
<reference evidence="2" key="1">
    <citation type="submission" date="2016-10" db="EMBL/GenBank/DDBJ databases">
        <authorList>
            <person name="Varghese N."/>
            <person name="Submissions S."/>
        </authorList>
    </citation>
    <scope>NUCLEOTIDE SEQUENCE [LARGE SCALE GENOMIC DNA]</scope>
    <source>
        <strain evidence="2">DSM 45422</strain>
    </source>
</reference>
<protein>
    <submittedName>
        <fullName evidence="1">Uncharacterized protein</fullName>
    </submittedName>
</protein>
<organism evidence="1 2">
    <name type="scientific">Geodermatophilus africanus</name>
    <dbReference type="NCBI Taxonomy" id="1137993"/>
    <lineage>
        <taxon>Bacteria</taxon>
        <taxon>Bacillati</taxon>
        <taxon>Actinomycetota</taxon>
        <taxon>Actinomycetes</taxon>
        <taxon>Geodermatophilales</taxon>
        <taxon>Geodermatophilaceae</taxon>
        <taxon>Geodermatophilus</taxon>
    </lineage>
</organism>
<sequence length="103" mass="11649">MPTISGDLHNADYGDNVVRDMTAGDYQYTLSASDGGKLAFKVECKNDRDNWETIEEKQKIRNAEVNGHFTVLDQTGGSSDVRFNFNREFLGNGVDYVLEYEED</sequence>
<dbReference type="EMBL" id="FNOT01000014">
    <property type="protein sequence ID" value="SDY94854.1"/>
    <property type="molecule type" value="Genomic_DNA"/>
</dbReference>
<gene>
    <name evidence="1" type="ORF">SAMN05660209_04171</name>
</gene>
<keyword evidence="2" id="KW-1185">Reference proteome</keyword>
<evidence type="ECO:0000313" key="1">
    <source>
        <dbReference type="EMBL" id="SDY94854.1"/>
    </source>
</evidence>
<dbReference type="AlphaFoldDB" id="A0A1H3P133"/>
<name>A0A1H3P133_9ACTN</name>
<evidence type="ECO:0000313" key="2">
    <source>
        <dbReference type="Proteomes" id="UP000198921"/>
    </source>
</evidence>